<dbReference type="PANTHER" id="PTHR46056">
    <property type="entry name" value="LONG-CHAIN-ALCOHOL OXIDASE"/>
    <property type="match status" value="1"/>
</dbReference>
<evidence type="ECO:0000256" key="1">
    <source>
        <dbReference type="ARBA" id="ARBA00010790"/>
    </source>
</evidence>
<feature type="domain" description="Glucose-methanol-choline oxidoreductase N-terminal" evidence="5">
    <location>
        <begin position="133"/>
        <end position="320"/>
    </location>
</feature>
<dbReference type="InterPro" id="IPR007867">
    <property type="entry name" value="GMC_OxRtase_C"/>
</dbReference>
<name>A0A1X7PG63_9MICO</name>
<evidence type="ECO:0000313" key="8">
    <source>
        <dbReference type="Proteomes" id="UP000193711"/>
    </source>
</evidence>
<comment type="similarity">
    <text evidence="1">Belongs to the GMC oxidoreductase family.</text>
</comment>
<dbReference type="Pfam" id="PF00732">
    <property type="entry name" value="GMC_oxred_N"/>
    <property type="match status" value="1"/>
</dbReference>
<accession>A0A1X7PG63</accession>
<evidence type="ECO:0000313" key="7">
    <source>
        <dbReference type="EMBL" id="SMH50499.1"/>
    </source>
</evidence>
<dbReference type="Pfam" id="PF05199">
    <property type="entry name" value="GMC_oxred_C"/>
    <property type="match status" value="1"/>
</dbReference>
<evidence type="ECO:0000259" key="6">
    <source>
        <dbReference type="Pfam" id="PF05199"/>
    </source>
</evidence>
<keyword evidence="3" id="KW-0274">FAD</keyword>
<gene>
    <name evidence="7" type="ORF">SAMN06295885_3560</name>
</gene>
<evidence type="ECO:0000256" key="3">
    <source>
        <dbReference type="ARBA" id="ARBA00022827"/>
    </source>
</evidence>
<dbReference type="Proteomes" id="UP000193711">
    <property type="component" value="Unassembled WGS sequence"/>
</dbReference>
<evidence type="ECO:0000259" key="5">
    <source>
        <dbReference type="Pfam" id="PF00732"/>
    </source>
</evidence>
<dbReference type="AlphaFoldDB" id="A0A1X7PG63"/>
<dbReference type="InterPro" id="IPR000172">
    <property type="entry name" value="GMC_OxRdtase_N"/>
</dbReference>
<keyword evidence="2" id="KW-0285">Flavoprotein</keyword>
<dbReference type="GO" id="GO:0050660">
    <property type="term" value="F:flavin adenine dinucleotide binding"/>
    <property type="evidence" value="ECO:0007669"/>
    <property type="project" value="InterPro"/>
</dbReference>
<dbReference type="GO" id="GO:0016614">
    <property type="term" value="F:oxidoreductase activity, acting on CH-OH group of donors"/>
    <property type="evidence" value="ECO:0007669"/>
    <property type="project" value="InterPro"/>
</dbReference>
<keyword evidence="8" id="KW-1185">Reference proteome</keyword>
<dbReference type="EMBL" id="FXBM01000004">
    <property type="protein sequence ID" value="SMH50499.1"/>
    <property type="molecule type" value="Genomic_DNA"/>
</dbReference>
<feature type="domain" description="Glucose-methanol-choline oxidoreductase C-terminal" evidence="6">
    <location>
        <begin position="412"/>
        <end position="532"/>
    </location>
</feature>
<evidence type="ECO:0000256" key="2">
    <source>
        <dbReference type="ARBA" id="ARBA00022630"/>
    </source>
</evidence>
<dbReference type="Gene3D" id="3.50.50.60">
    <property type="entry name" value="FAD/NAD(P)-binding domain"/>
    <property type="match status" value="2"/>
</dbReference>
<protein>
    <submittedName>
        <fullName evidence="7">Choline dehydrogenase</fullName>
    </submittedName>
</protein>
<reference evidence="8" key="1">
    <citation type="submission" date="2017-04" db="EMBL/GenBank/DDBJ databases">
        <authorList>
            <person name="Varghese N."/>
            <person name="Submissions S."/>
        </authorList>
    </citation>
    <scope>NUCLEOTIDE SEQUENCE [LARGE SCALE GENOMIC DNA]</scope>
    <source>
        <strain evidence="8">VKM Ac-2121</strain>
    </source>
</reference>
<dbReference type="SUPFAM" id="SSF54373">
    <property type="entry name" value="FAD-linked reductases, C-terminal domain"/>
    <property type="match status" value="1"/>
</dbReference>
<keyword evidence="4" id="KW-0560">Oxidoreductase</keyword>
<dbReference type="InterPro" id="IPR036188">
    <property type="entry name" value="FAD/NAD-bd_sf"/>
</dbReference>
<proteinExistence type="inferred from homology"/>
<dbReference type="PANTHER" id="PTHR46056:SF12">
    <property type="entry name" value="LONG-CHAIN-ALCOHOL OXIDASE"/>
    <property type="match status" value="1"/>
</dbReference>
<dbReference type="STRING" id="1891671.SAMN06295885_3560"/>
<sequence>MSTIKNPEPVDVVIVGAGAGGATAAKVLTEAGLRVVGLERGPWLKPEHASGDELKYLNRNFIWQDPKLKPRTYRQNESEEAVVTNFSATPQVVGGGTTHWGGMVPRMTESDFRLRSLHGDVEGASLVDWPITYDELEPYYTRVEWEFGTSGLAGANRWEGRRSKGYPTKPSPLSQIGRTFATAMDTLGHSTFPMPQGMVTEPYRGRQPFSENGFWQQYPDPGTGKSSTLINFIPDAVATGLYDLRPDCYVSEILVGPDGRATGVRYQDEGGNEFVQKANAVIVAGGGIETPRLLLMSKSAQFPDGLANGSGQVGKNATFHQYSFSVGLFDREVSDPLYGWAGHYMSLCSFDFYETDASRGHILGSLIFPSMIGHPVNWSFPGRPSWGQASKDADRELFNHSMKIGILLHDLPRESNRVDLDPTVKDAWGLPVARITHTPHPNDFAQEKWQVAKNGEILEAAGAKKVVPVNMERITGNTSHELGTVRMGNDPATSVVDKWCRSHEVPNLYVFDASFFPTATGINPALTIMANAWRCSDRIIAVDSRGWTSDD</sequence>
<dbReference type="SUPFAM" id="SSF51905">
    <property type="entry name" value="FAD/NAD(P)-binding domain"/>
    <property type="match status" value="1"/>
</dbReference>
<dbReference type="OrthoDB" id="9798604at2"/>
<evidence type="ECO:0000256" key="4">
    <source>
        <dbReference type="ARBA" id="ARBA00023002"/>
    </source>
</evidence>
<dbReference type="RefSeq" id="WP_085477956.1">
    <property type="nucleotide sequence ID" value="NZ_FXBM01000004.1"/>
</dbReference>
<organism evidence="7 8">
    <name type="scientific">Rathayibacter oskolensis</name>
    <dbReference type="NCBI Taxonomy" id="1891671"/>
    <lineage>
        <taxon>Bacteria</taxon>
        <taxon>Bacillati</taxon>
        <taxon>Actinomycetota</taxon>
        <taxon>Actinomycetes</taxon>
        <taxon>Micrococcales</taxon>
        <taxon>Microbacteriaceae</taxon>
        <taxon>Rathayibacter</taxon>
    </lineage>
</organism>